<gene>
    <name evidence="1" type="ORF">SAMN05428964_105315</name>
</gene>
<dbReference type="RefSeq" id="WP_097052867.1">
    <property type="nucleotide sequence ID" value="NZ_OBMM01000005.1"/>
</dbReference>
<name>A0A285TTR4_9PROT</name>
<accession>A0A285TTR4</accession>
<sequence>MKLNHLQWSGVVFLTLGTLLLPLSGYNLYSAHLSKVSSDRVAQTVLSSCKREMGQMGRLTISGSILSVTVDDVADPQAALADATYALAACPASTIETFCLGRGCSNELGAERKITMSLRVNPLSALQAGN</sequence>
<dbReference type="AlphaFoldDB" id="A0A285TTR4"/>
<protein>
    <submittedName>
        <fullName evidence="1">Uncharacterized protein</fullName>
    </submittedName>
</protein>
<dbReference type="Proteomes" id="UP000219068">
    <property type="component" value="Unassembled WGS sequence"/>
</dbReference>
<dbReference type="EMBL" id="OBMM01000005">
    <property type="protein sequence ID" value="SOC27226.1"/>
    <property type="molecule type" value="Genomic_DNA"/>
</dbReference>
<evidence type="ECO:0000313" key="1">
    <source>
        <dbReference type="EMBL" id="SOC27226.1"/>
    </source>
</evidence>
<proteinExistence type="predicted"/>
<evidence type="ECO:0000313" key="2">
    <source>
        <dbReference type="Proteomes" id="UP000219068"/>
    </source>
</evidence>
<organism evidence="1 2">
    <name type="scientific">Thalassospira xiamenensis</name>
    <dbReference type="NCBI Taxonomy" id="220697"/>
    <lineage>
        <taxon>Bacteria</taxon>
        <taxon>Pseudomonadati</taxon>
        <taxon>Pseudomonadota</taxon>
        <taxon>Alphaproteobacteria</taxon>
        <taxon>Rhodospirillales</taxon>
        <taxon>Thalassospiraceae</taxon>
        <taxon>Thalassospira</taxon>
    </lineage>
</organism>
<reference evidence="1 2" key="1">
    <citation type="submission" date="2017-08" db="EMBL/GenBank/DDBJ databases">
        <authorList>
            <person name="de Groot N.N."/>
        </authorList>
    </citation>
    <scope>NUCLEOTIDE SEQUENCE [LARGE SCALE GENOMIC DNA]</scope>
    <source>
        <strain evidence="1 2">USBA 78</strain>
    </source>
</reference>